<dbReference type="InterPro" id="IPR025340">
    <property type="entry name" value="DUF4246"/>
</dbReference>
<dbReference type="PANTHER" id="PTHR33119:SF1">
    <property type="entry name" value="FE2OG DIOXYGENASE DOMAIN-CONTAINING PROTEIN"/>
    <property type="match status" value="1"/>
</dbReference>
<evidence type="ECO:0000259" key="2">
    <source>
        <dbReference type="Pfam" id="PF21666"/>
    </source>
</evidence>
<dbReference type="InterPro" id="IPR049207">
    <property type="entry name" value="DUF4246_N"/>
</dbReference>
<reference evidence="3" key="1">
    <citation type="submission" date="2018-03" db="EMBL/GenBank/DDBJ databases">
        <authorList>
            <person name="Guldener U."/>
        </authorList>
    </citation>
    <scope>NUCLEOTIDE SEQUENCE</scope>
</reference>
<gene>
    <name evidence="3" type="ORF">DNG_04276</name>
</gene>
<dbReference type="AlphaFoldDB" id="A0AAE8SUS3"/>
<accession>A0AAE8SUS3</accession>
<feature type="domain" description="DUF4246" evidence="1">
    <location>
        <begin position="62"/>
        <end position="503"/>
    </location>
</feature>
<protein>
    <submittedName>
        <fullName evidence="3">Uncharacterized protein</fullName>
    </submittedName>
</protein>
<evidence type="ECO:0000313" key="3">
    <source>
        <dbReference type="EMBL" id="SPO01603.1"/>
    </source>
</evidence>
<dbReference type="InterPro" id="IPR049192">
    <property type="entry name" value="DUF4246_C"/>
</dbReference>
<comment type="caution">
    <text evidence="3">The sequence shown here is derived from an EMBL/GenBank/DDBJ whole genome shotgun (WGS) entry which is preliminary data.</text>
</comment>
<organism evidence="3 4">
    <name type="scientific">Cephalotrichum gorgonifer</name>
    <dbReference type="NCBI Taxonomy" id="2041049"/>
    <lineage>
        <taxon>Eukaryota</taxon>
        <taxon>Fungi</taxon>
        <taxon>Dikarya</taxon>
        <taxon>Ascomycota</taxon>
        <taxon>Pezizomycotina</taxon>
        <taxon>Sordariomycetes</taxon>
        <taxon>Hypocreomycetidae</taxon>
        <taxon>Microascales</taxon>
        <taxon>Microascaceae</taxon>
        <taxon>Cephalotrichum</taxon>
    </lineage>
</organism>
<keyword evidence="4" id="KW-1185">Reference proteome</keyword>
<dbReference type="Proteomes" id="UP001187682">
    <property type="component" value="Unassembled WGS sequence"/>
</dbReference>
<evidence type="ECO:0000259" key="1">
    <source>
        <dbReference type="Pfam" id="PF14033"/>
    </source>
</evidence>
<dbReference type="EMBL" id="ONZQ02000005">
    <property type="protein sequence ID" value="SPO01603.1"/>
    <property type="molecule type" value="Genomic_DNA"/>
</dbReference>
<proteinExistence type="predicted"/>
<evidence type="ECO:0000313" key="4">
    <source>
        <dbReference type="Proteomes" id="UP001187682"/>
    </source>
</evidence>
<sequence length="567" mass="65259">MWESLGVMVRELRMMAFIGDITDKPDWERKVLDEAIVDKWRAEADAQPPTSPPDADVFMSKAMFDFCIQELRDKAKASRNTGRVNVLDAEIAIVKSDTAVSEPVRQALRENVKRLEDVPDHLKDWHPGSNGLVLDLVHPSLFPVVYGLTRALPDGEKLPLDGCIGYTCKGTIIPVPTDPRYEKQNWGSHQWLPSDVKLTGSGAKILGYINNLHPEKHKDLYKVLEDIVTATIPLWEDCLNGFRDGHRIKIECGGPKDWRYPDGLWYRIPGREGPKAWYDPNINMVGSGDGLWYSDHEDWSDVEAFEDWIEEHQILIQREPREYIPQAELERWKTDTKLADDYPEGLQIVFKLANIHLTPQSPAYGGGSWHIEGMMNEQICASAIYYYDQENITDSHLAFRQSLDTQELQGIPPDQDEYRSLERYLGIENQRPAVQILGRVLTREGRLLVFPNDVQHQVQPFSLQDPTKTGHRKILAMFLIDPDRRVHSSSTVPPQRMDWWGEEINLHQLLSSFPREISDQILDSMDGSPLSWERALKIREELLEERRAHDDAIDKELKNHTFCFCEH</sequence>
<dbReference type="PANTHER" id="PTHR33119">
    <property type="entry name" value="IFI3P"/>
    <property type="match status" value="1"/>
</dbReference>
<dbReference type="Pfam" id="PF14033">
    <property type="entry name" value="DUF4246"/>
    <property type="match status" value="1"/>
</dbReference>
<name>A0AAE8SUS3_9PEZI</name>
<dbReference type="Pfam" id="PF21666">
    <property type="entry name" value="DUF4246_N"/>
    <property type="match status" value="1"/>
</dbReference>
<feature type="domain" description="DUF4246" evidence="2">
    <location>
        <begin position="2"/>
        <end position="43"/>
    </location>
</feature>